<dbReference type="CDD" id="cd00947">
    <property type="entry name" value="TBP_aldolase_IIB"/>
    <property type="match status" value="1"/>
</dbReference>
<dbReference type="PANTHER" id="PTHR30304:SF0">
    <property type="entry name" value="D-TAGATOSE-1,6-BISPHOSPHATE ALDOLASE SUBUNIT GATY-RELATED"/>
    <property type="match status" value="1"/>
</dbReference>
<keyword evidence="2" id="KW-0862">Zinc</keyword>
<proteinExistence type="predicted"/>
<accession>A0A8J8MGG8</accession>
<comment type="cofactor">
    <cofactor evidence="2">
        <name>Zn(2+)</name>
        <dbReference type="ChEBI" id="CHEBI:29105"/>
    </cofactor>
    <text evidence="2">Binds 2 Zn(2+) ions per subunit. One is catalytic and the other provides a structural contribution.</text>
</comment>
<sequence length="277" mass="31058">MLVNMKNMLRDAASNQQIVPGFNVFGYEDAKIVIEVAEELGAPALLMTNRDAAGFMDLKYYGALYKIMAQESTTQVCIHLDHGKSKEEVVKAIQAGYTSVMYDGSALPIEENIQHSKVIADICRACDVSLEVEVGCVSYNEPHLKVEERLTEVEDMEKMIEGVEVDGIAVAVGNVHKMQEQKAVIDFVRLKNIYDVSDVPLVIHGTTGIPDEQIIKMRQYGIGKMNVGTAVRMAFGHTLREFTIQNPNVFDRIELVQKPMEEMKKVIRDKYNLLGWS</sequence>
<feature type="binding site" evidence="2">
    <location>
        <position position="176"/>
    </location>
    <ligand>
        <name>Zn(2+)</name>
        <dbReference type="ChEBI" id="CHEBI:29105"/>
        <label>1</label>
        <note>catalytic</note>
    </ligand>
</feature>
<dbReference type="GO" id="GO:0008270">
    <property type="term" value="F:zinc ion binding"/>
    <property type="evidence" value="ECO:0007669"/>
    <property type="project" value="InterPro"/>
</dbReference>
<dbReference type="EMBL" id="CP058649">
    <property type="protein sequence ID" value="QUI21159.1"/>
    <property type="molecule type" value="Genomic_DNA"/>
</dbReference>
<evidence type="ECO:0000313" key="4">
    <source>
        <dbReference type="Proteomes" id="UP000683246"/>
    </source>
</evidence>
<dbReference type="SUPFAM" id="SSF51569">
    <property type="entry name" value="Aldolase"/>
    <property type="match status" value="1"/>
</dbReference>
<feature type="binding site" evidence="2">
    <location>
        <position position="133"/>
    </location>
    <ligand>
        <name>Zn(2+)</name>
        <dbReference type="ChEBI" id="CHEBI:29105"/>
        <label>2</label>
    </ligand>
</feature>
<dbReference type="InterPro" id="IPR050246">
    <property type="entry name" value="Class_II_FBP_aldolase"/>
</dbReference>
<dbReference type="GO" id="GO:0016832">
    <property type="term" value="F:aldehyde-lyase activity"/>
    <property type="evidence" value="ECO:0007669"/>
    <property type="project" value="InterPro"/>
</dbReference>
<dbReference type="GO" id="GO:0005975">
    <property type="term" value="P:carbohydrate metabolic process"/>
    <property type="evidence" value="ECO:0007669"/>
    <property type="project" value="InterPro"/>
</dbReference>
<evidence type="ECO:0000313" key="3">
    <source>
        <dbReference type="EMBL" id="QUI21159.1"/>
    </source>
</evidence>
<dbReference type="Pfam" id="PF01116">
    <property type="entry name" value="F_bP_aldolase"/>
    <property type="match status" value="1"/>
</dbReference>
<dbReference type="Gene3D" id="3.20.20.70">
    <property type="entry name" value="Aldolase class I"/>
    <property type="match status" value="1"/>
</dbReference>
<feature type="binding site" evidence="2">
    <location>
        <position position="82"/>
    </location>
    <ligand>
        <name>Zn(2+)</name>
        <dbReference type="ChEBI" id="CHEBI:29105"/>
        <label>1</label>
        <note>catalytic</note>
    </ligand>
</feature>
<evidence type="ECO:0000256" key="1">
    <source>
        <dbReference type="PIRSR" id="PIRSR001359-1"/>
    </source>
</evidence>
<feature type="binding site" evidence="2">
    <location>
        <position position="204"/>
    </location>
    <ligand>
        <name>Zn(2+)</name>
        <dbReference type="ChEBI" id="CHEBI:29105"/>
        <label>1</label>
        <note>catalytic</note>
    </ligand>
</feature>
<dbReference type="PANTHER" id="PTHR30304">
    <property type="entry name" value="D-TAGATOSE-1,6-BISPHOSPHATE ALDOLASE"/>
    <property type="match status" value="1"/>
</dbReference>
<dbReference type="AlphaFoldDB" id="A0A8J8MGG8"/>
<name>A0A8J8MGG8_9FIRM</name>
<organism evidence="3 4">
    <name type="scientific">Vallitalea pronyensis</name>
    <dbReference type="NCBI Taxonomy" id="1348613"/>
    <lineage>
        <taxon>Bacteria</taxon>
        <taxon>Bacillati</taxon>
        <taxon>Bacillota</taxon>
        <taxon>Clostridia</taxon>
        <taxon>Lachnospirales</taxon>
        <taxon>Vallitaleaceae</taxon>
        <taxon>Vallitalea</taxon>
    </lineage>
</organism>
<gene>
    <name evidence="3" type="ORF">HZI73_02140</name>
</gene>
<feature type="active site" description="Proton donor" evidence="1">
    <location>
        <position position="81"/>
    </location>
</feature>
<evidence type="ECO:0000256" key="2">
    <source>
        <dbReference type="PIRSR" id="PIRSR001359-3"/>
    </source>
</evidence>
<reference evidence="3" key="1">
    <citation type="submission" date="2020-07" db="EMBL/GenBank/DDBJ databases">
        <title>Vallitalea pronyensis genome.</title>
        <authorList>
            <person name="Postec A."/>
        </authorList>
    </citation>
    <scope>NUCLEOTIDE SEQUENCE</scope>
    <source>
        <strain evidence="3">FatNI3</strain>
    </source>
</reference>
<dbReference type="RefSeq" id="WP_212696621.1">
    <property type="nucleotide sequence ID" value="NZ_CP058649.1"/>
</dbReference>
<keyword evidence="4" id="KW-1185">Reference proteome</keyword>
<dbReference type="InterPro" id="IPR000771">
    <property type="entry name" value="FBA_II"/>
</dbReference>
<protein>
    <submittedName>
        <fullName evidence="3">Class II fructose-bisphosphate aldolase</fullName>
    </submittedName>
</protein>
<dbReference type="KEGG" id="vpy:HZI73_02140"/>
<dbReference type="Proteomes" id="UP000683246">
    <property type="component" value="Chromosome"/>
</dbReference>
<feature type="binding site" evidence="2">
    <location>
        <position position="103"/>
    </location>
    <ligand>
        <name>Zn(2+)</name>
        <dbReference type="ChEBI" id="CHEBI:29105"/>
        <label>2</label>
    </ligand>
</feature>
<dbReference type="InterPro" id="IPR013785">
    <property type="entry name" value="Aldolase_TIM"/>
</dbReference>
<keyword evidence="2" id="KW-0479">Metal-binding</keyword>
<dbReference type="PIRSF" id="PIRSF001359">
    <property type="entry name" value="F_bP_aldolase_II"/>
    <property type="match status" value="1"/>
</dbReference>